<dbReference type="Pfam" id="PF10150">
    <property type="entry name" value="RNase_E_G"/>
    <property type="match status" value="2"/>
</dbReference>
<sequence length="350" mass="37478">MKGASICLDRLEGRPAAALIINGRVDDLLITPPPEAGPAPETILRAVVERPIKGLGGSIVRLPGGASGFLRKGEPVRPGQRLAVQVTGWAEPGKAIPVTTRVLLKSRHAMATPGAPGINISRRIRHAEARERLEAAAREAAFPVDVGIVLRTAAELASDEELRADLAALRALTDRFFALAAAEGEPALLLPAPDAHELARREWSARNPRPREIEGFSAHGVLEAIDGFLLPEVPLAGGAWASIEPTRAFVAVDVNTGADMSPAAGLKANVALARELPRQLRCRGLGGQIVVDPAPMPKVRRRLLEQEFLRALAEDGVETTLMGWTPLGHVEFRRRRERLPLLRALGRASG</sequence>
<dbReference type="OrthoDB" id="9804278at2"/>
<keyword evidence="7" id="KW-0694">RNA-binding</keyword>
<evidence type="ECO:0000256" key="2">
    <source>
        <dbReference type="ARBA" id="ARBA00022722"/>
    </source>
</evidence>
<dbReference type="STRING" id="990712.SAMN05216257_1033"/>
<dbReference type="AlphaFoldDB" id="A0A1G9C776"/>
<evidence type="ECO:0000256" key="4">
    <source>
        <dbReference type="ARBA" id="ARBA00022759"/>
    </source>
</evidence>
<reference evidence="10" key="1">
    <citation type="submission" date="2016-10" db="EMBL/GenBank/DDBJ databases">
        <authorList>
            <person name="Varghese N."/>
            <person name="Submissions S."/>
        </authorList>
    </citation>
    <scope>NUCLEOTIDE SEQUENCE [LARGE SCALE GENOMIC DNA]</scope>
    <source>
        <strain evidence="10">CGMCC 1.10789</strain>
    </source>
</reference>
<keyword evidence="3" id="KW-0479">Metal-binding</keyword>
<dbReference type="InterPro" id="IPR019307">
    <property type="entry name" value="RNA-bd_AU-1/RNase_E/G"/>
</dbReference>
<dbReference type="GO" id="GO:0003723">
    <property type="term" value="F:RNA binding"/>
    <property type="evidence" value="ECO:0007669"/>
    <property type="project" value="UniProtKB-KW"/>
</dbReference>
<dbReference type="GO" id="GO:0004519">
    <property type="term" value="F:endonuclease activity"/>
    <property type="evidence" value="ECO:0007669"/>
    <property type="project" value="UniProtKB-KW"/>
</dbReference>
<evidence type="ECO:0000313" key="10">
    <source>
        <dbReference type="Proteomes" id="UP000199328"/>
    </source>
</evidence>
<keyword evidence="10" id="KW-1185">Reference proteome</keyword>
<comment type="cofactor">
    <cofactor evidence="1">
        <name>Mg(2+)</name>
        <dbReference type="ChEBI" id="CHEBI:18420"/>
    </cofactor>
</comment>
<dbReference type="GO" id="GO:0046872">
    <property type="term" value="F:metal ion binding"/>
    <property type="evidence" value="ECO:0007669"/>
    <property type="project" value="UniProtKB-KW"/>
</dbReference>
<dbReference type="InterPro" id="IPR004659">
    <property type="entry name" value="RNase_E/G"/>
</dbReference>
<keyword evidence="6" id="KW-0460">Magnesium</keyword>
<feature type="domain" description="RNA-binding protein AU-1/Ribonuclease E/G" evidence="8">
    <location>
        <begin position="104"/>
        <end position="197"/>
    </location>
</feature>
<dbReference type="PANTHER" id="PTHR30001">
    <property type="entry name" value="RIBONUCLEASE"/>
    <property type="match status" value="1"/>
</dbReference>
<name>A0A1G9C776_9RHOB</name>
<proteinExistence type="predicted"/>
<feature type="domain" description="RNA-binding protein AU-1/Ribonuclease E/G" evidence="8">
    <location>
        <begin position="215"/>
        <end position="336"/>
    </location>
</feature>
<evidence type="ECO:0000313" key="9">
    <source>
        <dbReference type="EMBL" id="SDK47527.1"/>
    </source>
</evidence>
<evidence type="ECO:0000256" key="5">
    <source>
        <dbReference type="ARBA" id="ARBA00022801"/>
    </source>
</evidence>
<dbReference type="GO" id="GO:0004540">
    <property type="term" value="F:RNA nuclease activity"/>
    <property type="evidence" value="ECO:0007669"/>
    <property type="project" value="InterPro"/>
</dbReference>
<gene>
    <name evidence="9" type="ORF">SAMN05216257_1033</name>
</gene>
<evidence type="ECO:0000256" key="3">
    <source>
        <dbReference type="ARBA" id="ARBA00022723"/>
    </source>
</evidence>
<dbReference type="GO" id="GO:0016787">
    <property type="term" value="F:hydrolase activity"/>
    <property type="evidence" value="ECO:0007669"/>
    <property type="project" value="UniProtKB-KW"/>
</dbReference>
<keyword evidence="2" id="KW-0540">Nuclease</keyword>
<protein>
    <submittedName>
        <fullName evidence="9">Ribonuclease, Rne/Rng family</fullName>
    </submittedName>
</protein>
<dbReference type="GO" id="GO:0006364">
    <property type="term" value="P:rRNA processing"/>
    <property type="evidence" value="ECO:0007669"/>
    <property type="project" value="TreeGrafter"/>
</dbReference>
<dbReference type="GO" id="GO:0005737">
    <property type="term" value="C:cytoplasm"/>
    <property type="evidence" value="ECO:0007669"/>
    <property type="project" value="TreeGrafter"/>
</dbReference>
<evidence type="ECO:0000256" key="7">
    <source>
        <dbReference type="ARBA" id="ARBA00022884"/>
    </source>
</evidence>
<evidence type="ECO:0000256" key="6">
    <source>
        <dbReference type="ARBA" id="ARBA00022842"/>
    </source>
</evidence>
<keyword evidence="5" id="KW-0378">Hydrolase</keyword>
<dbReference type="EMBL" id="FNFV01000003">
    <property type="protein sequence ID" value="SDK47527.1"/>
    <property type="molecule type" value="Genomic_DNA"/>
</dbReference>
<keyword evidence="4" id="KW-0255">Endonuclease</keyword>
<accession>A0A1G9C776</accession>
<dbReference type="PANTHER" id="PTHR30001:SF1">
    <property type="entry name" value="RIBONUCLEASE E_G-LIKE PROTEIN, CHLOROPLASTIC"/>
    <property type="match status" value="1"/>
</dbReference>
<evidence type="ECO:0000256" key="1">
    <source>
        <dbReference type="ARBA" id="ARBA00001946"/>
    </source>
</evidence>
<dbReference type="RefSeq" id="WP_092499525.1">
    <property type="nucleotide sequence ID" value="NZ_FNFV01000003.1"/>
</dbReference>
<dbReference type="Proteomes" id="UP000199328">
    <property type="component" value="Unassembled WGS sequence"/>
</dbReference>
<evidence type="ECO:0000259" key="8">
    <source>
        <dbReference type="Pfam" id="PF10150"/>
    </source>
</evidence>
<organism evidence="9 10">
    <name type="scientific">Meinhardsimonia xiamenensis</name>
    <dbReference type="NCBI Taxonomy" id="990712"/>
    <lineage>
        <taxon>Bacteria</taxon>
        <taxon>Pseudomonadati</taxon>
        <taxon>Pseudomonadota</taxon>
        <taxon>Alphaproteobacteria</taxon>
        <taxon>Rhodobacterales</taxon>
        <taxon>Paracoccaceae</taxon>
        <taxon>Meinhardsimonia</taxon>
    </lineage>
</organism>